<dbReference type="Pfam" id="PF13173">
    <property type="entry name" value="AAA_14"/>
    <property type="match status" value="1"/>
</dbReference>
<evidence type="ECO:0000259" key="1">
    <source>
        <dbReference type="Pfam" id="PF13173"/>
    </source>
</evidence>
<proteinExistence type="predicted"/>
<evidence type="ECO:0000259" key="2">
    <source>
        <dbReference type="Pfam" id="PF13635"/>
    </source>
</evidence>
<comment type="caution">
    <text evidence="3">The sequence shown here is derived from an EMBL/GenBank/DDBJ whole genome shotgun (WGS) entry which is preliminary data.</text>
</comment>
<dbReference type="PANTHER" id="PTHR33295">
    <property type="entry name" value="ATPASE"/>
    <property type="match status" value="1"/>
</dbReference>
<feature type="domain" description="DUF4143" evidence="2">
    <location>
        <begin position="218"/>
        <end position="361"/>
    </location>
</feature>
<dbReference type="Proteomes" id="UP000886047">
    <property type="component" value="Unassembled WGS sequence"/>
</dbReference>
<feature type="domain" description="AAA" evidence="1">
    <location>
        <begin position="39"/>
        <end position="163"/>
    </location>
</feature>
<keyword evidence="3" id="KW-0067">ATP-binding</keyword>
<dbReference type="InterPro" id="IPR041682">
    <property type="entry name" value="AAA_14"/>
</dbReference>
<accession>A0A831PIT5</accession>
<dbReference type="Pfam" id="PF13635">
    <property type="entry name" value="DUF4143"/>
    <property type="match status" value="1"/>
</dbReference>
<dbReference type="SUPFAM" id="SSF52540">
    <property type="entry name" value="P-loop containing nucleoside triphosphate hydrolases"/>
    <property type="match status" value="1"/>
</dbReference>
<dbReference type="GO" id="GO:0005524">
    <property type="term" value="F:ATP binding"/>
    <property type="evidence" value="ECO:0007669"/>
    <property type="project" value="UniProtKB-KW"/>
</dbReference>
<gene>
    <name evidence="3" type="ORF">ENN90_05190</name>
</gene>
<dbReference type="PANTHER" id="PTHR33295:SF8">
    <property type="entry name" value="AAA+ ATPASE DOMAIN-CONTAINING PROTEIN"/>
    <property type="match status" value="1"/>
</dbReference>
<dbReference type="InterPro" id="IPR025420">
    <property type="entry name" value="DUF4143"/>
</dbReference>
<dbReference type="AlphaFoldDB" id="A0A831PIT5"/>
<protein>
    <submittedName>
        <fullName evidence="3">ATP-binding protein</fullName>
    </submittedName>
</protein>
<reference evidence="3" key="1">
    <citation type="journal article" date="2020" name="mSystems">
        <title>Genome- and Community-Level Interaction Insights into Carbon Utilization and Element Cycling Functions of Hydrothermarchaeota in Hydrothermal Sediment.</title>
        <authorList>
            <person name="Zhou Z."/>
            <person name="Liu Y."/>
            <person name="Xu W."/>
            <person name="Pan J."/>
            <person name="Luo Z.H."/>
            <person name="Li M."/>
        </authorList>
    </citation>
    <scope>NUCLEOTIDE SEQUENCE [LARGE SCALE GENOMIC DNA]</scope>
    <source>
        <strain evidence="3">SpSt-1217</strain>
    </source>
</reference>
<dbReference type="EMBL" id="DSDK01000288">
    <property type="protein sequence ID" value="HDR51004.1"/>
    <property type="molecule type" value="Genomic_DNA"/>
</dbReference>
<keyword evidence="3" id="KW-0547">Nucleotide-binding</keyword>
<name>A0A831PIT5_9BACT</name>
<dbReference type="Gene3D" id="3.40.50.300">
    <property type="entry name" value="P-loop containing nucleotide triphosphate hydrolases"/>
    <property type="match status" value="1"/>
</dbReference>
<sequence>MNKERLQEIVFDQKETFNQKRNLIQRKVNLDSFIKTSLIVVISGIRRCGKSSLLYLIKEKMKLQEQDYCYFNFDDERIIPALETLDQIYNLHIELFAKEPVLFLDEIQNVKGWEKFVNRIHEKGIKIFVSGSNANLLSSEISTSLTGRNKVLELFPFSFSEFLLFIGEDYNLEKLTSKRKALLLNSFYQYLEFGGFPLVVKEKDMEIINGYFQDILYRDIISRFKLSQIDEIKQIGLYFASNIGKIFSYATLQKISGVKSTSSIKDYLSYYEQSYLFFYLKKFDYSVKKQIMNPKKVYTIDPAISNRLGFRFSENRGRILENLIFTELRRRGKEVFYHSGKNECDFLIKKGFQITEAIQVSWSIDKINIQREIKGLEEAIKAYDLSTGTLITAEPENTELVTDKTIKVVPAWKWLLCE</sequence>
<evidence type="ECO:0000313" key="3">
    <source>
        <dbReference type="EMBL" id="HDR51004.1"/>
    </source>
</evidence>
<organism evidence="3">
    <name type="scientific">Mariniphaga anaerophila</name>
    <dbReference type="NCBI Taxonomy" id="1484053"/>
    <lineage>
        <taxon>Bacteria</taxon>
        <taxon>Pseudomonadati</taxon>
        <taxon>Bacteroidota</taxon>
        <taxon>Bacteroidia</taxon>
        <taxon>Marinilabiliales</taxon>
        <taxon>Prolixibacteraceae</taxon>
        <taxon>Mariniphaga</taxon>
    </lineage>
</organism>
<dbReference type="InterPro" id="IPR027417">
    <property type="entry name" value="P-loop_NTPase"/>
</dbReference>